<dbReference type="NCBIfam" id="NF003592">
    <property type="entry name" value="PRK05254.1-5"/>
    <property type="match status" value="1"/>
</dbReference>
<name>A0ABR9ZJ16_9CORY</name>
<dbReference type="NCBIfam" id="TIGR00628">
    <property type="entry name" value="ung"/>
    <property type="match status" value="1"/>
</dbReference>
<evidence type="ECO:0000256" key="1">
    <source>
        <dbReference type="ARBA" id="ARBA00001400"/>
    </source>
</evidence>
<accession>A0ABR9ZJ16</accession>
<feature type="domain" description="Uracil-DNA glycosylase-like" evidence="11">
    <location>
        <begin position="49"/>
        <end position="208"/>
    </location>
</feature>
<dbReference type="GO" id="GO:0004844">
    <property type="term" value="F:uracil DNA N-glycosylase activity"/>
    <property type="evidence" value="ECO:0007669"/>
    <property type="project" value="UniProtKB-EC"/>
</dbReference>
<dbReference type="NCBIfam" id="NF003588">
    <property type="entry name" value="PRK05254.1-1"/>
    <property type="match status" value="1"/>
</dbReference>
<dbReference type="EC" id="3.2.2.27" evidence="4 8"/>
<comment type="catalytic activity">
    <reaction evidence="1 8 10">
        <text>Hydrolyzes single-stranded DNA or mismatched double-stranded DNA and polynucleotides, releasing free uracil.</text>
        <dbReference type="EC" id="3.2.2.27"/>
    </reaction>
</comment>
<evidence type="ECO:0000313" key="12">
    <source>
        <dbReference type="EMBL" id="MBF4553369.1"/>
    </source>
</evidence>
<keyword evidence="6 8" id="KW-0378">Hydrolase</keyword>
<dbReference type="PROSITE" id="PS00130">
    <property type="entry name" value="U_DNA_GLYCOSYLASE"/>
    <property type="match status" value="1"/>
</dbReference>
<evidence type="ECO:0000256" key="4">
    <source>
        <dbReference type="ARBA" id="ARBA00012030"/>
    </source>
</evidence>
<evidence type="ECO:0000256" key="9">
    <source>
        <dbReference type="PROSITE-ProRule" id="PRU10072"/>
    </source>
</evidence>
<reference evidence="12 13" key="1">
    <citation type="submission" date="2020-10" db="EMBL/GenBank/DDBJ databases">
        <title>Novel species in genus Corynebacterium.</title>
        <authorList>
            <person name="Zhang G."/>
        </authorList>
    </citation>
    <scope>NUCLEOTIDE SEQUENCE [LARGE SCALE GENOMIC DNA]</scope>
    <source>
        <strain evidence="12 13">DSM 45110</strain>
    </source>
</reference>
<protein>
    <recommendedName>
        <fullName evidence="4 8">Uracil-DNA glycosylase</fullName>
        <shortName evidence="8">UDG</shortName>
        <ecNumber evidence="4 8">3.2.2.27</ecNumber>
    </recommendedName>
</protein>
<dbReference type="Proteomes" id="UP000635902">
    <property type="component" value="Unassembled WGS sequence"/>
</dbReference>
<keyword evidence="8" id="KW-0963">Cytoplasm</keyword>
<dbReference type="SUPFAM" id="SSF52141">
    <property type="entry name" value="Uracil-DNA glycosylase-like"/>
    <property type="match status" value="1"/>
</dbReference>
<dbReference type="InterPro" id="IPR036895">
    <property type="entry name" value="Uracil-DNA_glycosylase-like_sf"/>
</dbReference>
<dbReference type="SMART" id="SM00986">
    <property type="entry name" value="UDG"/>
    <property type="match status" value="1"/>
</dbReference>
<keyword evidence="7 8" id="KW-0234">DNA repair</keyword>
<gene>
    <name evidence="8" type="primary">ung</name>
    <name evidence="12" type="ORF">IRY30_04650</name>
</gene>
<dbReference type="CDD" id="cd10027">
    <property type="entry name" value="UDG-F1-like"/>
    <property type="match status" value="1"/>
</dbReference>
<comment type="caution">
    <text evidence="12">The sequence shown here is derived from an EMBL/GenBank/DDBJ whole genome shotgun (WGS) entry which is preliminary data.</text>
</comment>
<evidence type="ECO:0000256" key="5">
    <source>
        <dbReference type="ARBA" id="ARBA00022763"/>
    </source>
</evidence>
<evidence type="ECO:0000256" key="6">
    <source>
        <dbReference type="ARBA" id="ARBA00022801"/>
    </source>
</evidence>
<evidence type="ECO:0000259" key="11">
    <source>
        <dbReference type="SMART" id="SM00986"/>
    </source>
</evidence>
<dbReference type="Gene3D" id="3.40.470.10">
    <property type="entry name" value="Uracil-DNA glycosylase-like domain"/>
    <property type="match status" value="1"/>
</dbReference>
<comment type="similarity">
    <text evidence="3 8 10">Belongs to the uracil-DNA glycosylase (UDG) superfamily. UNG family.</text>
</comment>
<dbReference type="SMART" id="SM00987">
    <property type="entry name" value="UreE_C"/>
    <property type="match status" value="1"/>
</dbReference>
<comment type="function">
    <text evidence="2 8 10">Excises uracil residues from the DNA which can arise as a result of misincorporation of dUMP residues by DNA polymerase or due to deamination of cytosine.</text>
</comment>
<dbReference type="RefSeq" id="WP_194556186.1">
    <property type="nucleotide sequence ID" value="NZ_JADKMY010000001.1"/>
</dbReference>
<dbReference type="InterPro" id="IPR005122">
    <property type="entry name" value="Uracil-DNA_glycosylase-like"/>
</dbReference>
<organism evidence="12 13">
    <name type="scientific">Corynebacterium suicordis DSM 45110</name>
    <dbReference type="NCBI Taxonomy" id="1121369"/>
    <lineage>
        <taxon>Bacteria</taxon>
        <taxon>Bacillati</taxon>
        <taxon>Actinomycetota</taxon>
        <taxon>Actinomycetes</taxon>
        <taxon>Mycobacteriales</taxon>
        <taxon>Corynebacteriaceae</taxon>
        <taxon>Corynebacterium</taxon>
    </lineage>
</organism>
<evidence type="ECO:0000256" key="10">
    <source>
        <dbReference type="RuleBase" id="RU003780"/>
    </source>
</evidence>
<dbReference type="InterPro" id="IPR018085">
    <property type="entry name" value="Ura-DNA_Glyclase_AS"/>
</dbReference>
<evidence type="ECO:0000256" key="7">
    <source>
        <dbReference type="ARBA" id="ARBA00023204"/>
    </source>
</evidence>
<dbReference type="HAMAP" id="MF_00148">
    <property type="entry name" value="UDG"/>
    <property type="match status" value="1"/>
</dbReference>
<evidence type="ECO:0000256" key="3">
    <source>
        <dbReference type="ARBA" id="ARBA00008184"/>
    </source>
</evidence>
<evidence type="ECO:0000313" key="13">
    <source>
        <dbReference type="Proteomes" id="UP000635902"/>
    </source>
</evidence>
<dbReference type="PANTHER" id="PTHR11264:SF0">
    <property type="entry name" value="URACIL-DNA GLYCOSYLASE"/>
    <property type="match status" value="1"/>
</dbReference>
<proteinExistence type="inferred from homology"/>
<sequence>MSGVQDLIAELGKDVHPEWKLPGIEAVLADVLTEDAQILPEPPRILRALQMAPQDVRVLIVGQDPYPTPGHAVGLSFSVDLAPGERLPKSLANIFAEYQTDLGLDRPTSGDLTPWAEQGVMLLNRVLTVRAGQPASHHNRGWEEITESVVRQVAERPDTVAILWGKPAQKFAPLFGEERVIVSPHPSPLSAYRGFFGSHPFTGANQLLANLGADPVNWDLNR</sequence>
<evidence type="ECO:0000256" key="8">
    <source>
        <dbReference type="HAMAP-Rule" id="MF_00148"/>
    </source>
</evidence>
<dbReference type="Pfam" id="PF03167">
    <property type="entry name" value="UDG"/>
    <property type="match status" value="1"/>
</dbReference>
<feature type="active site" description="Proton acceptor" evidence="8 9">
    <location>
        <position position="64"/>
    </location>
</feature>
<dbReference type="EMBL" id="JADKMY010000001">
    <property type="protein sequence ID" value="MBF4553369.1"/>
    <property type="molecule type" value="Genomic_DNA"/>
</dbReference>
<evidence type="ECO:0000256" key="2">
    <source>
        <dbReference type="ARBA" id="ARBA00002631"/>
    </source>
</evidence>
<keyword evidence="13" id="KW-1185">Reference proteome</keyword>
<keyword evidence="12" id="KW-0326">Glycosidase</keyword>
<comment type="subcellular location">
    <subcellularLocation>
        <location evidence="8">Cytoplasm</location>
    </subcellularLocation>
</comment>
<dbReference type="InterPro" id="IPR002043">
    <property type="entry name" value="UDG_fam1"/>
</dbReference>
<keyword evidence="5 8" id="KW-0227">DNA damage</keyword>
<dbReference type="PANTHER" id="PTHR11264">
    <property type="entry name" value="URACIL-DNA GLYCOSYLASE"/>
    <property type="match status" value="1"/>
</dbReference>